<dbReference type="Proteomes" id="UP000826656">
    <property type="component" value="Unassembled WGS sequence"/>
</dbReference>
<evidence type="ECO:0000256" key="4">
    <source>
        <dbReference type="ARBA" id="ARBA00023125"/>
    </source>
</evidence>
<dbReference type="SUPFAM" id="SSF54171">
    <property type="entry name" value="DNA-binding domain"/>
    <property type="match status" value="1"/>
</dbReference>
<dbReference type="PROSITE" id="PS51032">
    <property type="entry name" value="AP2_ERF"/>
    <property type="match status" value="1"/>
</dbReference>
<keyword evidence="6" id="KW-0539">Nucleus</keyword>
<evidence type="ECO:0000256" key="3">
    <source>
        <dbReference type="ARBA" id="ARBA00023015"/>
    </source>
</evidence>
<sequence>MPRRRYTADIKDPFQRSFWLKTFDASKKASRAYDTAARRYHSHRAVTKFPQDNLRGHPCTVKEHVKPSSNIKCMTFRKSLFF</sequence>
<organism evidence="8 9">
    <name type="scientific">Solanum tuberosum</name>
    <name type="common">Potato</name>
    <dbReference type="NCBI Taxonomy" id="4113"/>
    <lineage>
        <taxon>Eukaryota</taxon>
        <taxon>Viridiplantae</taxon>
        <taxon>Streptophyta</taxon>
        <taxon>Embryophyta</taxon>
        <taxon>Tracheophyta</taxon>
        <taxon>Spermatophyta</taxon>
        <taxon>Magnoliopsida</taxon>
        <taxon>eudicotyledons</taxon>
        <taxon>Gunneridae</taxon>
        <taxon>Pentapetalae</taxon>
        <taxon>asterids</taxon>
        <taxon>lamiids</taxon>
        <taxon>Solanales</taxon>
        <taxon>Solanaceae</taxon>
        <taxon>Solanoideae</taxon>
        <taxon>Solaneae</taxon>
        <taxon>Solanum</taxon>
    </lineage>
</organism>
<keyword evidence="2" id="KW-0936">Ethylene signaling pathway</keyword>
<gene>
    <name evidence="8" type="ORF">KY290_008355</name>
</gene>
<dbReference type="InterPro" id="IPR001471">
    <property type="entry name" value="AP2/ERF_dom"/>
</dbReference>
<evidence type="ECO:0000256" key="5">
    <source>
        <dbReference type="ARBA" id="ARBA00023163"/>
    </source>
</evidence>
<evidence type="ECO:0000313" key="8">
    <source>
        <dbReference type="EMBL" id="KAH0776944.1"/>
    </source>
</evidence>
<accession>A0ABQ7W859</accession>
<keyword evidence="9" id="KW-1185">Reference proteome</keyword>
<evidence type="ECO:0000313" key="9">
    <source>
        <dbReference type="Proteomes" id="UP000826656"/>
    </source>
</evidence>
<dbReference type="PANTHER" id="PTHR31677:SF231">
    <property type="entry name" value="ETHYLENE-RESPONSIVE TRANSCRIPTION FACTOR 4"/>
    <property type="match status" value="1"/>
</dbReference>
<dbReference type="EMBL" id="JAIVGD010000003">
    <property type="protein sequence ID" value="KAH0776944.1"/>
    <property type="molecule type" value="Genomic_DNA"/>
</dbReference>
<dbReference type="InterPro" id="IPR036955">
    <property type="entry name" value="AP2/ERF_dom_sf"/>
</dbReference>
<feature type="domain" description="AP2/ERF" evidence="7">
    <location>
        <begin position="1"/>
        <end position="50"/>
    </location>
</feature>
<keyword evidence="5" id="KW-0804">Transcription</keyword>
<dbReference type="PANTHER" id="PTHR31677">
    <property type="entry name" value="AP2 DOMAIN CLASS TRANSCRIPTION FACTOR"/>
    <property type="match status" value="1"/>
</dbReference>
<evidence type="ECO:0000256" key="6">
    <source>
        <dbReference type="ARBA" id="ARBA00023242"/>
    </source>
</evidence>
<name>A0ABQ7W859_SOLTU</name>
<protein>
    <recommendedName>
        <fullName evidence="7">AP2/ERF domain-containing protein</fullName>
    </recommendedName>
</protein>
<dbReference type="InterPro" id="IPR016177">
    <property type="entry name" value="DNA-bd_dom_sf"/>
</dbReference>
<comment type="subcellular location">
    <subcellularLocation>
        <location evidence="1">Nucleus</location>
    </subcellularLocation>
</comment>
<reference evidence="8 9" key="1">
    <citation type="journal article" date="2021" name="bioRxiv">
        <title>Chromosome-scale and haplotype-resolved genome assembly of a tetraploid potato cultivar.</title>
        <authorList>
            <person name="Sun H."/>
            <person name="Jiao W.-B."/>
            <person name="Krause K."/>
            <person name="Campoy J.A."/>
            <person name="Goel M."/>
            <person name="Folz-Donahue K."/>
            <person name="Kukat C."/>
            <person name="Huettel B."/>
            <person name="Schneeberger K."/>
        </authorList>
    </citation>
    <scope>NUCLEOTIDE SEQUENCE [LARGE SCALE GENOMIC DNA]</scope>
    <source>
        <strain evidence="8">SolTubOtavaFocal</strain>
        <tissue evidence="8">Leaves</tissue>
    </source>
</reference>
<dbReference type="SMART" id="SM00380">
    <property type="entry name" value="AP2"/>
    <property type="match status" value="1"/>
</dbReference>
<proteinExistence type="predicted"/>
<evidence type="ECO:0000259" key="7">
    <source>
        <dbReference type="PROSITE" id="PS51032"/>
    </source>
</evidence>
<keyword evidence="3" id="KW-0805">Transcription regulation</keyword>
<evidence type="ECO:0000256" key="2">
    <source>
        <dbReference type="ARBA" id="ARBA00022745"/>
    </source>
</evidence>
<keyword evidence="4" id="KW-0238">DNA-binding</keyword>
<evidence type="ECO:0000256" key="1">
    <source>
        <dbReference type="ARBA" id="ARBA00004123"/>
    </source>
</evidence>
<dbReference type="Gene3D" id="3.30.730.10">
    <property type="entry name" value="AP2/ERF domain"/>
    <property type="match status" value="1"/>
</dbReference>
<comment type="caution">
    <text evidence="8">The sequence shown here is derived from an EMBL/GenBank/DDBJ whole genome shotgun (WGS) entry which is preliminary data.</text>
</comment>